<evidence type="ECO:0000256" key="1">
    <source>
        <dbReference type="ARBA" id="ARBA00004477"/>
    </source>
</evidence>
<dbReference type="EMBL" id="ML978071">
    <property type="protein sequence ID" value="KAF2013662.1"/>
    <property type="molecule type" value="Genomic_DNA"/>
</dbReference>
<evidence type="ECO:0008006" key="11">
    <source>
        <dbReference type="Google" id="ProtNLM"/>
    </source>
</evidence>
<organism evidence="9 10">
    <name type="scientific">Aaosphaeria arxii CBS 175.79</name>
    <dbReference type="NCBI Taxonomy" id="1450172"/>
    <lineage>
        <taxon>Eukaryota</taxon>
        <taxon>Fungi</taxon>
        <taxon>Dikarya</taxon>
        <taxon>Ascomycota</taxon>
        <taxon>Pezizomycotina</taxon>
        <taxon>Dothideomycetes</taxon>
        <taxon>Pleosporomycetidae</taxon>
        <taxon>Pleosporales</taxon>
        <taxon>Pleosporales incertae sedis</taxon>
        <taxon>Aaosphaeria</taxon>
    </lineage>
</organism>
<dbReference type="AlphaFoldDB" id="A0A6A5XKK4"/>
<name>A0A6A5XKK4_9PLEO</name>
<feature type="transmembrane region" description="Helical" evidence="8">
    <location>
        <begin position="447"/>
        <end position="467"/>
    </location>
</feature>
<evidence type="ECO:0000256" key="3">
    <source>
        <dbReference type="ARBA" id="ARBA00022692"/>
    </source>
</evidence>
<comment type="similarity">
    <text evidence="2">Belongs to the INSIG family.</text>
</comment>
<dbReference type="PANTHER" id="PTHR15301:SF3">
    <property type="entry name" value="PROTEIN NSG1-RELATED"/>
    <property type="match status" value="1"/>
</dbReference>
<feature type="transmembrane region" description="Helical" evidence="8">
    <location>
        <begin position="228"/>
        <end position="252"/>
    </location>
</feature>
<evidence type="ECO:0000313" key="10">
    <source>
        <dbReference type="Proteomes" id="UP000799778"/>
    </source>
</evidence>
<evidence type="ECO:0000256" key="7">
    <source>
        <dbReference type="SAM" id="MobiDB-lite"/>
    </source>
</evidence>
<dbReference type="GeneID" id="54279694"/>
<sequence>MADDPFVTSQQQHTQHIYRPIPRRNFIIPSSLESDLEPPSQDPLQPESQSQPQPPIDEPPDELWPQNTPPSYANSHHRSSDFLAQLNARLLRSTYGSHNPYFPDHVDNGAPSRNKSYLNMTSSTLYGIYDDAGSNSGTAGEGSVADTPGGMGAETPARHYSYDSNYSYGTGYGNGWENNMGSPDGGLTMRTKQRSRRGTVADIRTRHGRDSRLLKQSTKAPRNGISRFAVTIGKLAALFVFGVAYGVIISHLHDSREIAAYSVDVIVDRDSWIYVTSWGLFGILLGSLLPYLDIVWSGEPASADLTPESDDDNEKCSESSLGEQWNEVVRSVGAFVGIAFAIRRLPWQSTLQLTLTLALVNPALWYILDRSKLGFSFSLITTSILTSFIFLSNPDVLPSPALPALTNATGVPSPIRSSASSSPYGGNSRTSPTDAQLFAGLVSYDNLATVTWVGSVIFCSCVCFGGIGRRLAVLEGFPSSSSSSLPPSRR</sequence>
<accession>A0A6A5XKK4</accession>
<evidence type="ECO:0000313" key="9">
    <source>
        <dbReference type="EMBL" id="KAF2013662.1"/>
    </source>
</evidence>
<keyword evidence="10" id="KW-1185">Reference proteome</keyword>
<keyword evidence="6 8" id="KW-0472">Membrane</keyword>
<dbReference type="GO" id="GO:0005789">
    <property type="term" value="C:endoplasmic reticulum membrane"/>
    <property type="evidence" value="ECO:0007669"/>
    <property type="project" value="UniProtKB-SubCell"/>
</dbReference>
<feature type="region of interest" description="Disordered" evidence="7">
    <location>
        <begin position="136"/>
        <end position="158"/>
    </location>
</feature>
<feature type="region of interest" description="Disordered" evidence="7">
    <location>
        <begin position="1"/>
        <end position="78"/>
    </location>
</feature>
<gene>
    <name evidence="9" type="ORF">BU24DRAFT_242539</name>
</gene>
<dbReference type="Proteomes" id="UP000799778">
    <property type="component" value="Unassembled WGS sequence"/>
</dbReference>
<evidence type="ECO:0000256" key="2">
    <source>
        <dbReference type="ARBA" id="ARBA00007475"/>
    </source>
</evidence>
<dbReference type="Pfam" id="PF07281">
    <property type="entry name" value="INSIG"/>
    <property type="match status" value="1"/>
</dbReference>
<evidence type="ECO:0000256" key="8">
    <source>
        <dbReference type="SAM" id="Phobius"/>
    </source>
</evidence>
<feature type="transmembrane region" description="Helical" evidence="8">
    <location>
        <begin position="375"/>
        <end position="392"/>
    </location>
</feature>
<feature type="compositionally biased region" description="Polar residues" evidence="7">
    <location>
        <begin position="65"/>
        <end position="74"/>
    </location>
</feature>
<dbReference type="PANTHER" id="PTHR15301">
    <property type="entry name" value="INSULIN-INDUCED GENE 1"/>
    <property type="match status" value="1"/>
</dbReference>
<feature type="transmembrane region" description="Helical" evidence="8">
    <location>
        <begin position="351"/>
        <end position="368"/>
    </location>
</feature>
<keyword evidence="3 8" id="KW-0812">Transmembrane</keyword>
<feature type="transmembrane region" description="Helical" evidence="8">
    <location>
        <begin position="272"/>
        <end position="292"/>
    </location>
</feature>
<feature type="compositionally biased region" description="Low complexity" evidence="7">
    <location>
        <begin position="29"/>
        <end position="51"/>
    </location>
</feature>
<dbReference type="RefSeq" id="XP_033382001.1">
    <property type="nucleotide sequence ID" value="XM_033522297.1"/>
</dbReference>
<proteinExistence type="inferred from homology"/>
<reference evidence="9" key="1">
    <citation type="journal article" date="2020" name="Stud. Mycol.">
        <title>101 Dothideomycetes genomes: a test case for predicting lifestyles and emergence of pathogens.</title>
        <authorList>
            <person name="Haridas S."/>
            <person name="Albert R."/>
            <person name="Binder M."/>
            <person name="Bloem J."/>
            <person name="Labutti K."/>
            <person name="Salamov A."/>
            <person name="Andreopoulos B."/>
            <person name="Baker S."/>
            <person name="Barry K."/>
            <person name="Bills G."/>
            <person name="Bluhm B."/>
            <person name="Cannon C."/>
            <person name="Castanera R."/>
            <person name="Culley D."/>
            <person name="Daum C."/>
            <person name="Ezra D."/>
            <person name="Gonzalez J."/>
            <person name="Henrissat B."/>
            <person name="Kuo A."/>
            <person name="Liang C."/>
            <person name="Lipzen A."/>
            <person name="Lutzoni F."/>
            <person name="Magnuson J."/>
            <person name="Mondo S."/>
            <person name="Nolan M."/>
            <person name="Ohm R."/>
            <person name="Pangilinan J."/>
            <person name="Park H.-J."/>
            <person name="Ramirez L."/>
            <person name="Alfaro M."/>
            <person name="Sun H."/>
            <person name="Tritt A."/>
            <person name="Yoshinaga Y."/>
            <person name="Zwiers L.-H."/>
            <person name="Turgeon B."/>
            <person name="Goodwin S."/>
            <person name="Spatafora J."/>
            <person name="Crous P."/>
            <person name="Grigoriev I."/>
        </authorList>
    </citation>
    <scope>NUCLEOTIDE SEQUENCE</scope>
    <source>
        <strain evidence="9">CBS 175.79</strain>
    </source>
</reference>
<keyword evidence="5 8" id="KW-1133">Transmembrane helix</keyword>
<evidence type="ECO:0000256" key="6">
    <source>
        <dbReference type="ARBA" id="ARBA00023136"/>
    </source>
</evidence>
<protein>
    <recommendedName>
        <fullName evidence="11">INSIG-domain-containing protein</fullName>
    </recommendedName>
</protein>
<dbReference type="OrthoDB" id="205546at2759"/>
<dbReference type="GO" id="GO:0016126">
    <property type="term" value="P:sterol biosynthetic process"/>
    <property type="evidence" value="ECO:0007669"/>
    <property type="project" value="TreeGrafter"/>
</dbReference>
<keyword evidence="4" id="KW-0256">Endoplasmic reticulum</keyword>
<dbReference type="InterPro" id="IPR025929">
    <property type="entry name" value="INSIG_fam"/>
</dbReference>
<comment type="subcellular location">
    <subcellularLocation>
        <location evidence="1">Endoplasmic reticulum membrane</location>
        <topology evidence="1">Multi-pass membrane protein</topology>
    </subcellularLocation>
</comment>
<evidence type="ECO:0000256" key="5">
    <source>
        <dbReference type="ARBA" id="ARBA00022989"/>
    </source>
</evidence>
<evidence type="ECO:0000256" key="4">
    <source>
        <dbReference type="ARBA" id="ARBA00022824"/>
    </source>
</evidence>